<dbReference type="Pfam" id="PF00690">
    <property type="entry name" value="Cation_ATPase_N"/>
    <property type="match status" value="1"/>
</dbReference>
<dbReference type="Gene3D" id="2.70.150.10">
    <property type="entry name" value="Calcium-transporting ATPase, cytoplasmic transduction domain A"/>
    <property type="match status" value="1"/>
</dbReference>
<feature type="transmembrane region" description="Helical" evidence="10">
    <location>
        <begin position="87"/>
        <end position="105"/>
    </location>
</feature>
<feature type="transmembrane region" description="Helical" evidence="10">
    <location>
        <begin position="746"/>
        <end position="766"/>
    </location>
</feature>
<dbReference type="RefSeq" id="WP_273585344.1">
    <property type="nucleotide sequence ID" value="NZ_JANHJP010000006.1"/>
</dbReference>
<dbReference type="PANTHER" id="PTHR43294">
    <property type="entry name" value="SODIUM/POTASSIUM-TRANSPORTING ATPASE SUBUNIT ALPHA"/>
    <property type="match status" value="1"/>
</dbReference>
<sequence length="943" mass="105503">MNNNNALQDILKISSLTSEEVLKYFGTSPKGLNIEEVKKRHLIHGLNVMKSNKNLNVIKQFIKQFTSMFAILLLISGFLAFSINETAVGIAIVTVVIVNGFFSFFQERKASKILSSLGDMISNKIQVYRGGEAKFIDTTELTIGDVIFLDMGTNIPADARLIETNNFYVDNSMLTGETIHLNRTCDPNIDNIKVISEIPNLVYAGTTVVQGSAKAVIYSIANNTQIGEVSNLVQNIDKGLSTLEKEIHKVIIIISIIASSLALFVFLICLWRFGTSSDSSTSSFHIFKASITVALGMLVANIPEGLLPTINLSLAIGSQRMAKQKALIKKLFSVETLNSTTVICTDKTGTLTENKITCNKILFPGGFVDITGNGLNKEGEFKNFDKQKNDKILIKIFIASILCSEANLIDDSVNKKDFQIIGSPTEGSFLIAAKKYGLDIQNIRNNFIVEKMIPFSSETKKMSVLVKNLSQENYDLNERYVFIKGAPSILLKDCKFQYKNKQVVEFTQQEKEFFIKRNEELSSQGYRLLAITYKKLEPNQEIYEEKDIVFLGFIVNYDPPKVEVRDAIDKLYKAGLKVTVITGDYGPTAVAIGKQVGIIKDEQYLNINGLQMDKLSQDELQNILKIPKPILFSRTTPKHKLRIIQAYRSNGEVVGVIGDGVNDILAMKAAHIGIAMGKSGKDVARNTADMILLDDNFSTIPKALLEARGIYDNIKKFITYVFSSNIPQIFPVIFMAMFGIPLYLTVMQILAIDLITDLIPAIALGAEEAQSSLLDKKPITKNDRLLDKKLLKRGYGFLGLIEGTLALIFFLCYFHYSSGQNIISFAQNCKFTNLIDSEHFKLASTMAFGAVIFAQIGNVFACRSDKFYFWQTSKTKNILLYFGILCELILFIFISQIPVLNKFFGTVIIPFQNYIVLSSCIFIILFFDFIYKFINNKKKLQKN</sequence>
<evidence type="ECO:0000313" key="12">
    <source>
        <dbReference type="EMBL" id="MDC9032136.1"/>
    </source>
</evidence>
<dbReference type="SUPFAM" id="SSF81660">
    <property type="entry name" value="Metal cation-transporting ATPase, ATP-binding domain N"/>
    <property type="match status" value="1"/>
</dbReference>
<dbReference type="SUPFAM" id="SSF56784">
    <property type="entry name" value="HAD-like"/>
    <property type="match status" value="1"/>
</dbReference>
<dbReference type="PANTHER" id="PTHR43294:SF21">
    <property type="entry name" value="CATION TRANSPORTING ATPASE"/>
    <property type="match status" value="1"/>
</dbReference>
<evidence type="ECO:0000256" key="7">
    <source>
        <dbReference type="ARBA" id="ARBA00022967"/>
    </source>
</evidence>
<dbReference type="InterPro" id="IPR001757">
    <property type="entry name" value="P_typ_ATPase"/>
</dbReference>
<evidence type="ECO:0000256" key="10">
    <source>
        <dbReference type="SAM" id="Phobius"/>
    </source>
</evidence>
<dbReference type="PRINTS" id="PR00121">
    <property type="entry name" value="NAKATPASE"/>
</dbReference>
<feature type="transmembrane region" description="Helical" evidence="10">
    <location>
        <begin position="61"/>
        <end position="81"/>
    </location>
</feature>
<dbReference type="SMART" id="SM00831">
    <property type="entry name" value="Cation_ATPase_N"/>
    <property type="match status" value="1"/>
</dbReference>
<dbReference type="Gene3D" id="3.40.50.1000">
    <property type="entry name" value="HAD superfamily/HAD-like"/>
    <property type="match status" value="1"/>
</dbReference>
<dbReference type="SFLD" id="SFLDF00027">
    <property type="entry name" value="p-type_atpase"/>
    <property type="match status" value="1"/>
</dbReference>
<keyword evidence="13" id="KW-1185">Reference proteome</keyword>
<reference evidence="12 13" key="1">
    <citation type="journal article" date="2023" name="Plant">
        <title>Draft Genome Sequence Resource of CBPPT1, a 'Candidatus Phytoplasma trifolii'-Related Strain Associated with Potato Purple Top Disease in the Columbia Basin, U.S.A.</title>
        <authorList>
            <person name="Wei W."/>
            <person name="Shao J."/>
            <person name="Bottner-Parker K.D."/>
            <person name="Zhao Y."/>
        </authorList>
    </citation>
    <scope>NUCLEOTIDE SEQUENCE [LARGE SCALE GENOMIC DNA]</scope>
    <source>
        <strain evidence="12 13">CBPPT1</strain>
    </source>
</reference>
<dbReference type="InterPro" id="IPR006068">
    <property type="entry name" value="ATPase_P-typ_cation-transptr_C"/>
</dbReference>
<dbReference type="PRINTS" id="PR00119">
    <property type="entry name" value="CATATPASE"/>
</dbReference>
<comment type="caution">
    <text evidence="12">The sequence shown here is derived from an EMBL/GenBank/DDBJ whole genome shotgun (WGS) entry which is preliminary data.</text>
</comment>
<dbReference type="InterPro" id="IPR059000">
    <property type="entry name" value="ATPase_P-type_domA"/>
</dbReference>
<evidence type="ECO:0000256" key="8">
    <source>
        <dbReference type="ARBA" id="ARBA00022989"/>
    </source>
</evidence>
<dbReference type="InterPro" id="IPR008250">
    <property type="entry name" value="ATPase_P-typ_transduc_dom_A_sf"/>
</dbReference>
<evidence type="ECO:0000256" key="2">
    <source>
        <dbReference type="ARBA" id="ARBA00005675"/>
    </source>
</evidence>
<evidence type="ECO:0000256" key="9">
    <source>
        <dbReference type="ARBA" id="ARBA00023136"/>
    </source>
</evidence>
<dbReference type="Proteomes" id="UP001221763">
    <property type="component" value="Unassembled WGS sequence"/>
</dbReference>
<keyword evidence="3" id="KW-1003">Cell membrane</keyword>
<dbReference type="Pfam" id="PF13246">
    <property type="entry name" value="Cation_ATPase"/>
    <property type="match status" value="1"/>
</dbReference>
<gene>
    <name evidence="12" type="ORF">M8044_000358</name>
</gene>
<keyword evidence="8 10" id="KW-1133">Transmembrane helix</keyword>
<protein>
    <submittedName>
        <fullName evidence="12">ATPase</fullName>
    </submittedName>
</protein>
<dbReference type="Gene3D" id="3.40.1110.10">
    <property type="entry name" value="Calcium-transporting ATPase, cytoplasmic domain N"/>
    <property type="match status" value="1"/>
</dbReference>
<feature type="transmembrane region" description="Helical" evidence="10">
    <location>
        <begin position="717"/>
        <end position="740"/>
    </location>
</feature>
<dbReference type="NCBIfam" id="TIGR01494">
    <property type="entry name" value="ATPase_P-type"/>
    <property type="match status" value="2"/>
</dbReference>
<dbReference type="SUPFAM" id="SSF81665">
    <property type="entry name" value="Calcium ATPase, transmembrane domain M"/>
    <property type="match status" value="1"/>
</dbReference>
<dbReference type="InterPro" id="IPR023214">
    <property type="entry name" value="HAD_sf"/>
</dbReference>
<dbReference type="Pfam" id="PF00122">
    <property type="entry name" value="E1-E2_ATPase"/>
    <property type="match status" value="1"/>
</dbReference>
<evidence type="ECO:0000256" key="1">
    <source>
        <dbReference type="ARBA" id="ARBA00004651"/>
    </source>
</evidence>
<feature type="transmembrane region" description="Helical" evidence="10">
    <location>
        <begin position="842"/>
        <end position="862"/>
    </location>
</feature>
<keyword evidence="5" id="KW-0547">Nucleotide-binding</keyword>
<proteinExistence type="inferred from homology"/>
<organism evidence="12 13">
    <name type="scientific">Columbia Basin potato purple top phytoplasma</name>
    <dbReference type="NCBI Taxonomy" id="307134"/>
    <lineage>
        <taxon>Bacteria</taxon>
        <taxon>Bacillati</taxon>
        <taxon>Mycoplasmatota</taxon>
        <taxon>Mollicutes</taxon>
        <taxon>Acholeplasmatales</taxon>
        <taxon>Acholeplasmataceae</taxon>
        <taxon>Candidatus Phytoplasma</taxon>
        <taxon>16SrVI (Clover proliferation group)</taxon>
    </lineage>
</organism>
<keyword evidence="4 10" id="KW-0812">Transmembrane</keyword>
<dbReference type="PROSITE" id="PS00154">
    <property type="entry name" value="ATPASE_E1_E2"/>
    <property type="match status" value="1"/>
</dbReference>
<feature type="transmembrane region" description="Helical" evidence="10">
    <location>
        <begin position="794"/>
        <end position="816"/>
    </location>
</feature>
<feature type="domain" description="Cation-transporting P-type ATPase N-terminal" evidence="11">
    <location>
        <begin position="12"/>
        <end position="85"/>
    </location>
</feature>
<dbReference type="InterPro" id="IPR023298">
    <property type="entry name" value="ATPase_P-typ_TM_dom_sf"/>
</dbReference>
<dbReference type="SFLD" id="SFLDS00003">
    <property type="entry name" value="Haloacid_Dehalogenase"/>
    <property type="match status" value="1"/>
</dbReference>
<keyword evidence="6" id="KW-0067">ATP-binding</keyword>
<dbReference type="SFLD" id="SFLDG00002">
    <property type="entry name" value="C1.7:_P-type_atpase_like"/>
    <property type="match status" value="1"/>
</dbReference>
<evidence type="ECO:0000256" key="6">
    <source>
        <dbReference type="ARBA" id="ARBA00022840"/>
    </source>
</evidence>
<name>A0ABT5LA81_9MOLU</name>
<dbReference type="InterPro" id="IPR044492">
    <property type="entry name" value="P_typ_ATPase_HD_dom"/>
</dbReference>
<evidence type="ECO:0000256" key="5">
    <source>
        <dbReference type="ARBA" id="ARBA00022741"/>
    </source>
</evidence>
<dbReference type="InterPro" id="IPR036412">
    <property type="entry name" value="HAD-like_sf"/>
</dbReference>
<accession>A0ABT5LA81</accession>
<evidence type="ECO:0000256" key="4">
    <source>
        <dbReference type="ARBA" id="ARBA00022692"/>
    </source>
</evidence>
<feature type="transmembrane region" description="Helical" evidence="10">
    <location>
        <begin position="293"/>
        <end position="316"/>
    </location>
</feature>
<evidence type="ECO:0000313" key="13">
    <source>
        <dbReference type="Proteomes" id="UP001221763"/>
    </source>
</evidence>
<dbReference type="SUPFAM" id="SSF81653">
    <property type="entry name" value="Calcium ATPase, transduction domain A"/>
    <property type="match status" value="1"/>
</dbReference>
<dbReference type="Pfam" id="PF08282">
    <property type="entry name" value="Hydrolase_3"/>
    <property type="match status" value="1"/>
</dbReference>
<feature type="transmembrane region" description="Helical" evidence="10">
    <location>
        <begin position="911"/>
        <end position="934"/>
    </location>
</feature>
<dbReference type="EMBL" id="JANHJP010000006">
    <property type="protein sequence ID" value="MDC9032136.1"/>
    <property type="molecule type" value="Genomic_DNA"/>
</dbReference>
<feature type="transmembrane region" description="Helical" evidence="10">
    <location>
        <begin position="250"/>
        <end position="273"/>
    </location>
</feature>
<evidence type="ECO:0000256" key="3">
    <source>
        <dbReference type="ARBA" id="ARBA00022475"/>
    </source>
</evidence>
<dbReference type="InterPro" id="IPR050510">
    <property type="entry name" value="Cation_transp_ATPase_P-type"/>
</dbReference>
<dbReference type="PROSITE" id="PS01229">
    <property type="entry name" value="COF_2"/>
    <property type="match status" value="1"/>
</dbReference>
<keyword evidence="9 10" id="KW-0472">Membrane</keyword>
<comment type="subcellular location">
    <subcellularLocation>
        <location evidence="1">Cell membrane</location>
        <topology evidence="1">Multi-pass membrane protein</topology>
    </subcellularLocation>
</comment>
<dbReference type="Pfam" id="PF00689">
    <property type="entry name" value="Cation_ATPase_C"/>
    <property type="match status" value="1"/>
</dbReference>
<dbReference type="InterPro" id="IPR023299">
    <property type="entry name" value="ATPase_P-typ_cyto_dom_N"/>
</dbReference>
<dbReference type="InterPro" id="IPR004014">
    <property type="entry name" value="ATPase_P-typ_cation-transptr_N"/>
</dbReference>
<evidence type="ECO:0000259" key="11">
    <source>
        <dbReference type="SMART" id="SM00831"/>
    </source>
</evidence>
<feature type="transmembrane region" description="Helical" evidence="10">
    <location>
        <begin position="878"/>
        <end position="899"/>
    </location>
</feature>
<dbReference type="Gene3D" id="1.20.1110.10">
    <property type="entry name" value="Calcium-transporting ATPase, transmembrane domain"/>
    <property type="match status" value="1"/>
</dbReference>
<keyword evidence="7" id="KW-1278">Translocase</keyword>
<dbReference type="InterPro" id="IPR018303">
    <property type="entry name" value="ATPase_P-typ_P_site"/>
</dbReference>
<comment type="similarity">
    <text evidence="2">Belongs to the cation transport ATPase (P-type) (TC 3.A.3) family. Type IIA subfamily.</text>
</comment>